<feature type="domain" description="HTH crp-type" evidence="5">
    <location>
        <begin position="157"/>
        <end position="224"/>
    </location>
</feature>
<accession>A0A6L5GNS2</accession>
<dbReference type="AlphaFoldDB" id="A0A6L5GNS2"/>
<dbReference type="Gene3D" id="2.60.120.10">
    <property type="entry name" value="Jelly Rolls"/>
    <property type="match status" value="1"/>
</dbReference>
<dbReference type="SUPFAM" id="SSF46785">
    <property type="entry name" value="Winged helix' DNA-binding domain"/>
    <property type="match status" value="1"/>
</dbReference>
<keyword evidence="3" id="KW-0804">Transcription</keyword>
<dbReference type="GO" id="GO:0003700">
    <property type="term" value="F:DNA-binding transcription factor activity"/>
    <property type="evidence" value="ECO:0007669"/>
    <property type="project" value="TreeGrafter"/>
</dbReference>
<dbReference type="GO" id="GO:0005829">
    <property type="term" value="C:cytosol"/>
    <property type="evidence" value="ECO:0007669"/>
    <property type="project" value="TreeGrafter"/>
</dbReference>
<dbReference type="PROSITE" id="PS51063">
    <property type="entry name" value="HTH_CRP_2"/>
    <property type="match status" value="1"/>
</dbReference>
<keyword evidence="7" id="KW-1185">Reference proteome</keyword>
<dbReference type="PANTHER" id="PTHR24567:SF26">
    <property type="entry name" value="REGULATORY PROTEIN YEIL"/>
    <property type="match status" value="1"/>
</dbReference>
<dbReference type="SMART" id="SM00100">
    <property type="entry name" value="cNMP"/>
    <property type="match status" value="1"/>
</dbReference>
<evidence type="ECO:0000256" key="3">
    <source>
        <dbReference type="ARBA" id="ARBA00023163"/>
    </source>
</evidence>
<dbReference type="InterPro" id="IPR036388">
    <property type="entry name" value="WH-like_DNA-bd_sf"/>
</dbReference>
<dbReference type="GO" id="GO:0003677">
    <property type="term" value="F:DNA binding"/>
    <property type="evidence" value="ECO:0007669"/>
    <property type="project" value="UniProtKB-KW"/>
</dbReference>
<evidence type="ECO:0000259" key="4">
    <source>
        <dbReference type="PROSITE" id="PS50042"/>
    </source>
</evidence>
<organism evidence="6 7">
    <name type="scientific">Candidatus Pseudoramibacter fermentans</name>
    <dbReference type="NCBI Taxonomy" id="2594427"/>
    <lineage>
        <taxon>Bacteria</taxon>
        <taxon>Bacillati</taxon>
        <taxon>Bacillota</taxon>
        <taxon>Clostridia</taxon>
        <taxon>Eubacteriales</taxon>
        <taxon>Eubacteriaceae</taxon>
        <taxon>Pseudoramibacter</taxon>
    </lineage>
</organism>
<evidence type="ECO:0000256" key="1">
    <source>
        <dbReference type="ARBA" id="ARBA00023015"/>
    </source>
</evidence>
<dbReference type="InterPro" id="IPR012318">
    <property type="entry name" value="HTH_CRP"/>
</dbReference>
<dbReference type="Proteomes" id="UP000473648">
    <property type="component" value="Unassembled WGS sequence"/>
</dbReference>
<evidence type="ECO:0000256" key="2">
    <source>
        <dbReference type="ARBA" id="ARBA00023125"/>
    </source>
</evidence>
<dbReference type="EMBL" id="VOGB01000003">
    <property type="protein sequence ID" value="MQM71931.1"/>
    <property type="molecule type" value="Genomic_DNA"/>
</dbReference>
<sequence length="233" mass="26783">MPAHKCQCAYTDQRRFCISHIRLFERLPMALQGQLVARSVHSVHPRGSALVREGDPIDSVLIIQRGKVKIASTDASGEEHILDVLHDGQAIWHGIFLKDHVYHYDVICLEPVTLCEIPRDALTEVLERHPETVVHLIEMLSTELDEAEKKVIILSIRDPRRRIGQFLLYRDARCLDRDVELKLEDIASSVNLRVETVSRHLTQLERDGYIKRMGRGKLRVLDRQALSAYVENE</sequence>
<dbReference type="PROSITE" id="PS50042">
    <property type="entry name" value="CNMP_BINDING_3"/>
    <property type="match status" value="1"/>
</dbReference>
<evidence type="ECO:0000313" key="7">
    <source>
        <dbReference type="Proteomes" id="UP000473648"/>
    </source>
</evidence>
<dbReference type="InterPro" id="IPR000595">
    <property type="entry name" value="cNMP-bd_dom"/>
</dbReference>
<dbReference type="SUPFAM" id="SSF51206">
    <property type="entry name" value="cAMP-binding domain-like"/>
    <property type="match status" value="1"/>
</dbReference>
<gene>
    <name evidence="6" type="ORF">FRC53_00540</name>
</gene>
<keyword evidence="1" id="KW-0805">Transcription regulation</keyword>
<dbReference type="Pfam" id="PF00027">
    <property type="entry name" value="cNMP_binding"/>
    <property type="match status" value="1"/>
</dbReference>
<dbReference type="SMART" id="SM00419">
    <property type="entry name" value="HTH_CRP"/>
    <property type="match status" value="1"/>
</dbReference>
<dbReference type="CDD" id="cd00092">
    <property type="entry name" value="HTH_CRP"/>
    <property type="match status" value="1"/>
</dbReference>
<dbReference type="InterPro" id="IPR036390">
    <property type="entry name" value="WH_DNA-bd_sf"/>
</dbReference>
<name>A0A6L5GNS2_9FIRM</name>
<evidence type="ECO:0000313" key="6">
    <source>
        <dbReference type="EMBL" id="MQM71931.1"/>
    </source>
</evidence>
<dbReference type="CDD" id="cd00038">
    <property type="entry name" value="CAP_ED"/>
    <property type="match status" value="1"/>
</dbReference>
<dbReference type="InterPro" id="IPR050397">
    <property type="entry name" value="Env_Response_Regulators"/>
</dbReference>
<feature type="domain" description="Cyclic nucleotide-binding" evidence="4">
    <location>
        <begin position="23"/>
        <end position="143"/>
    </location>
</feature>
<comment type="caution">
    <text evidence="6">The sequence shown here is derived from an EMBL/GenBank/DDBJ whole genome shotgun (WGS) entry which is preliminary data.</text>
</comment>
<proteinExistence type="predicted"/>
<evidence type="ECO:0000259" key="5">
    <source>
        <dbReference type="PROSITE" id="PS51063"/>
    </source>
</evidence>
<dbReference type="InterPro" id="IPR018490">
    <property type="entry name" value="cNMP-bd_dom_sf"/>
</dbReference>
<dbReference type="PANTHER" id="PTHR24567">
    <property type="entry name" value="CRP FAMILY TRANSCRIPTIONAL REGULATORY PROTEIN"/>
    <property type="match status" value="1"/>
</dbReference>
<dbReference type="InterPro" id="IPR014710">
    <property type="entry name" value="RmlC-like_jellyroll"/>
</dbReference>
<dbReference type="Pfam" id="PF13545">
    <property type="entry name" value="HTH_Crp_2"/>
    <property type="match status" value="1"/>
</dbReference>
<reference evidence="6" key="1">
    <citation type="journal article" date="2020" name="Appl. Environ. Microbiol.">
        <title>Medium-Chain Fatty Acid Synthesis by 'Candidatus Weimeria bifida' gen. nov., sp. nov., and 'Candidatus Pseudoramibacter fermentans' sp. nov.</title>
        <authorList>
            <person name="Scarborough M.J."/>
            <person name="Myers K.S."/>
            <person name="Donohue T.J."/>
            <person name="Noguera D.R."/>
        </authorList>
    </citation>
    <scope>NUCLEOTIDE SEQUENCE</scope>
    <source>
        <strain evidence="6">EUB1.1</strain>
    </source>
</reference>
<protein>
    <submittedName>
        <fullName evidence="6">Crp/Fnr family transcriptional regulator</fullName>
    </submittedName>
</protein>
<dbReference type="Gene3D" id="1.10.10.10">
    <property type="entry name" value="Winged helix-like DNA-binding domain superfamily/Winged helix DNA-binding domain"/>
    <property type="match status" value="1"/>
</dbReference>
<keyword evidence="2" id="KW-0238">DNA-binding</keyword>